<dbReference type="Pfam" id="PF00087">
    <property type="entry name" value="Toxin_TOLIP"/>
    <property type="match status" value="1"/>
</dbReference>
<feature type="domain" description="Snake toxin/toxin-like" evidence="1">
    <location>
        <begin position="14"/>
        <end position="76"/>
    </location>
</feature>
<comment type="caution">
    <text evidence="2">The sequence shown here is derived from an EMBL/GenBank/DDBJ whole genome shotgun (WGS) entry which is preliminary data.</text>
</comment>
<evidence type="ECO:0000313" key="2">
    <source>
        <dbReference type="EMBL" id="KAF6395852.1"/>
    </source>
</evidence>
<evidence type="ECO:0000259" key="1">
    <source>
        <dbReference type="Pfam" id="PF00087"/>
    </source>
</evidence>
<dbReference type="SUPFAM" id="SSF57302">
    <property type="entry name" value="Snake toxin-like"/>
    <property type="match status" value="1"/>
</dbReference>
<gene>
    <name evidence="2" type="ORF">HJG59_011754</name>
</gene>
<dbReference type="Proteomes" id="UP000550707">
    <property type="component" value="Unassembled WGS sequence"/>
</dbReference>
<protein>
    <submittedName>
        <fullName evidence="2">LY6/PLAUR domain containing 2</fullName>
    </submittedName>
</protein>
<accession>A0A7J8BB12</accession>
<keyword evidence="3" id="KW-1185">Reference proteome</keyword>
<dbReference type="Gene3D" id="2.10.60.10">
    <property type="entry name" value="CD59"/>
    <property type="match status" value="1"/>
</dbReference>
<proteinExistence type="predicted"/>
<dbReference type="InterPro" id="IPR035076">
    <property type="entry name" value="Toxin/TOLIP"/>
</dbReference>
<dbReference type="EMBL" id="JACASF010000033">
    <property type="protein sequence ID" value="KAF6395852.1"/>
    <property type="molecule type" value="Genomic_DNA"/>
</dbReference>
<dbReference type="FunCoup" id="A0A7J8BB12">
    <property type="interactions" value="23"/>
</dbReference>
<dbReference type="InParanoid" id="A0A7J8BB12"/>
<evidence type="ECO:0000313" key="3">
    <source>
        <dbReference type="Proteomes" id="UP000550707"/>
    </source>
</evidence>
<reference evidence="2 3" key="1">
    <citation type="journal article" date="2020" name="Nature">
        <title>Six reference-quality genomes reveal evolution of bat adaptations.</title>
        <authorList>
            <person name="Jebb D."/>
            <person name="Huang Z."/>
            <person name="Pippel M."/>
            <person name="Hughes G.M."/>
            <person name="Lavrichenko K."/>
            <person name="Devanna P."/>
            <person name="Winkler S."/>
            <person name="Jermiin L.S."/>
            <person name="Skirmuntt E.C."/>
            <person name="Katzourakis A."/>
            <person name="Burkitt-Gray L."/>
            <person name="Ray D.A."/>
            <person name="Sullivan K.A.M."/>
            <person name="Roscito J.G."/>
            <person name="Kirilenko B.M."/>
            <person name="Davalos L.M."/>
            <person name="Corthals A.P."/>
            <person name="Power M.L."/>
            <person name="Jones G."/>
            <person name="Ransome R.D."/>
            <person name="Dechmann D.K.N."/>
            <person name="Locatelli A.G."/>
            <person name="Puechmaille S.J."/>
            <person name="Fedrigo O."/>
            <person name="Jarvis E.D."/>
            <person name="Hiller M."/>
            <person name="Vernes S.C."/>
            <person name="Myers E.W."/>
            <person name="Teeling E.C."/>
        </authorList>
    </citation>
    <scope>NUCLEOTIDE SEQUENCE [LARGE SCALE GENOMIC DNA]</scope>
    <source>
        <strain evidence="2">MMolMol1</strain>
        <tissue evidence="2">Muscle</tissue>
    </source>
</reference>
<name>A0A7J8BB12_MOLMO</name>
<organism evidence="2 3">
    <name type="scientific">Molossus molossus</name>
    <name type="common">Pallas' mastiff bat</name>
    <name type="synonym">Vespertilio molossus</name>
    <dbReference type="NCBI Taxonomy" id="27622"/>
    <lineage>
        <taxon>Eukaryota</taxon>
        <taxon>Metazoa</taxon>
        <taxon>Chordata</taxon>
        <taxon>Craniata</taxon>
        <taxon>Vertebrata</taxon>
        <taxon>Euteleostomi</taxon>
        <taxon>Mammalia</taxon>
        <taxon>Eutheria</taxon>
        <taxon>Laurasiatheria</taxon>
        <taxon>Chiroptera</taxon>
        <taxon>Yangochiroptera</taxon>
        <taxon>Molossidae</taxon>
        <taxon>Molossus</taxon>
    </lineage>
</organism>
<sequence length="103" mass="11022">MLRLSAAHRDVQLCLHRHLQCQQNHVQTTLSSLETVYPSLGDATVTKSCASKCVPSDVDGISLTRPMSCCNTELCNVDGAPALGSPWPGPHPHGHLPPSPKCL</sequence>
<dbReference type="InterPro" id="IPR045860">
    <property type="entry name" value="Snake_toxin-like_sf"/>
</dbReference>
<dbReference type="AlphaFoldDB" id="A0A7J8BB12"/>